<accession>A0A2P2KJR5</accession>
<name>A0A2P2KJR5_RHIMU</name>
<dbReference type="EMBL" id="GGEC01025457">
    <property type="protein sequence ID" value="MBX05941.1"/>
    <property type="molecule type" value="Transcribed_RNA"/>
</dbReference>
<reference evidence="1" key="1">
    <citation type="submission" date="2018-02" db="EMBL/GenBank/DDBJ databases">
        <title>Rhizophora mucronata_Transcriptome.</title>
        <authorList>
            <person name="Meera S.P."/>
            <person name="Sreeshan A."/>
            <person name="Augustine A."/>
        </authorList>
    </citation>
    <scope>NUCLEOTIDE SEQUENCE</scope>
    <source>
        <tissue evidence="1">Leaf</tissue>
    </source>
</reference>
<organism evidence="1">
    <name type="scientific">Rhizophora mucronata</name>
    <name type="common">Asiatic mangrove</name>
    <dbReference type="NCBI Taxonomy" id="61149"/>
    <lineage>
        <taxon>Eukaryota</taxon>
        <taxon>Viridiplantae</taxon>
        <taxon>Streptophyta</taxon>
        <taxon>Embryophyta</taxon>
        <taxon>Tracheophyta</taxon>
        <taxon>Spermatophyta</taxon>
        <taxon>Magnoliopsida</taxon>
        <taxon>eudicotyledons</taxon>
        <taxon>Gunneridae</taxon>
        <taxon>Pentapetalae</taxon>
        <taxon>rosids</taxon>
        <taxon>fabids</taxon>
        <taxon>Malpighiales</taxon>
        <taxon>Rhizophoraceae</taxon>
        <taxon>Rhizophora</taxon>
    </lineage>
</organism>
<sequence length="39" mass="4315">MCPSILILQACEVLSKPQKSLAYLLETYCSVVTNKSLQV</sequence>
<dbReference type="AlphaFoldDB" id="A0A2P2KJR5"/>
<proteinExistence type="predicted"/>
<protein>
    <submittedName>
        <fullName evidence="1">Uncharacterized protein</fullName>
    </submittedName>
</protein>
<evidence type="ECO:0000313" key="1">
    <source>
        <dbReference type="EMBL" id="MBX05941.1"/>
    </source>
</evidence>